<dbReference type="Proteomes" id="UP000013750">
    <property type="component" value="Unassembled WGS sequence"/>
</dbReference>
<dbReference type="PATRIC" id="fig|1158614.3.peg.2638"/>
<proteinExistence type="inferred from homology"/>
<dbReference type="EMBL" id="ASWH01000001">
    <property type="protein sequence ID" value="EOW82019.1"/>
    <property type="molecule type" value="Genomic_DNA"/>
</dbReference>
<dbReference type="InterPro" id="IPR049874">
    <property type="entry name" value="ROK_cs"/>
</dbReference>
<accession>R2XLM4</accession>
<name>R2XLM4_9ENTE</name>
<evidence type="ECO:0000256" key="2">
    <source>
        <dbReference type="ARBA" id="ARBA00006479"/>
    </source>
</evidence>
<evidence type="ECO:0000313" key="6">
    <source>
        <dbReference type="Proteomes" id="UP000013750"/>
    </source>
</evidence>
<reference evidence="4 6" key="1">
    <citation type="submission" date="2013-02" db="EMBL/GenBank/DDBJ databases">
        <title>The Genome Sequence of Enterococcus gilvus ATCC BAA-350.</title>
        <authorList>
            <consortium name="The Broad Institute Genome Sequencing Platform"/>
            <consortium name="The Broad Institute Genome Sequencing Center for Infectious Disease"/>
            <person name="Earl A.M."/>
            <person name="Gilmore M.S."/>
            <person name="Lebreton F."/>
            <person name="Walker B."/>
            <person name="Young S.K."/>
            <person name="Zeng Q."/>
            <person name="Gargeya S."/>
            <person name="Fitzgerald M."/>
            <person name="Haas B."/>
            <person name="Abouelleil A."/>
            <person name="Alvarado L."/>
            <person name="Arachchi H.M."/>
            <person name="Berlin A.M."/>
            <person name="Chapman S.B."/>
            <person name="Dewar J."/>
            <person name="Goldberg J."/>
            <person name="Griggs A."/>
            <person name="Gujja S."/>
            <person name="Hansen M."/>
            <person name="Howarth C."/>
            <person name="Imamovic A."/>
            <person name="Larimer J."/>
            <person name="McCowan C."/>
            <person name="Murphy C."/>
            <person name="Neiman D."/>
            <person name="Pearson M."/>
            <person name="Priest M."/>
            <person name="Roberts A."/>
            <person name="Saif S."/>
            <person name="Shea T."/>
            <person name="Sisk P."/>
            <person name="Sykes S."/>
            <person name="Wortman J."/>
            <person name="Nusbaum C."/>
            <person name="Birren B."/>
        </authorList>
    </citation>
    <scope>NUCLEOTIDE SEQUENCE [LARGE SCALE GENOMIC DNA]</scope>
    <source>
        <strain evidence="4 6">ATCC BAA-350</strain>
    </source>
</reference>
<protein>
    <recommendedName>
        <fullName evidence="8">HTH marR-type domain-containing protein</fullName>
    </recommendedName>
</protein>
<dbReference type="InterPro" id="IPR036390">
    <property type="entry name" value="WH_DNA-bd_sf"/>
</dbReference>
<dbReference type="GO" id="GO:0042732">
    <property type="term" value="P:D-xylose metabolic process"/>
    <property type="evidence" value="ECO:0007669"/>
    <property type="project" value="UniProtKB-KW"/>
</dbReference>
<dbReference type="InterPro" id="IPR036388">
    <property type="entry name" value="WH-like_DNA-bd_sf"/>
</dbReference>
<evidence type="ECO:0000256" key="1">
    <source>
        <dbReference type="ARBA" id="ARBA00002486"/>
    </source>
</evidence>
<dbReference type="OrthoDB" id="9795247at2"/>
<dbReference type="RefSeq" id="WP_010781019.1">
    <property type="nucleotide sequence ID" value="NZ_ASWH01000001.1"/>
</dbReference>
<evidence type="ECO:0000313" key="5">
    <source>
        <dbReference type="EMBL" id="EOW82019.1"/>
    </source>
</evidence>
<sequence>MNGKKSGKVENQLKIIDLLRTEGPLSRKVIADKLILTRASITQLTTELLKMDILLEIGEMEEKENRAGRKEILIDLNNSHWHLLGLDIEADMISIGISTIDGHTIGSTSYPFDTLRSDQFVLKEFLDSIEENINKLLNSLTISMESFLACGVAMVGRKSYYEHNHLEIPPILKDRKKLKKFLQVTFDIEVYLENNVRALAMAESLYYPFAEINSFLYVKIGPGLGSAIVFSDHLYRGVHGQAGEIGRSIVSGFYSNLQNSKQVTLEEIISLDFIIEEIRPYWNEFQLPYLFDLVNGDIKKLTMPGIYQALLYKEIIIEKLFKQKMRILAHRLYDYKNLLDLEKIYLFFSTNVATILYTYLENELKLISEELPTVTQKSSISNNESYLAGYAVAYIEGMKNLYEFN</sequence>
<reference evidence="5 7" key="2">
    <citation type="submission" date="2013-03" db="EMBL/GenBank/DDBJ databases">
        <title>The Genome Sequence of Enterococcus gilvus ATCC BAA-350 (PacBio/Illumina hybrid assembly).</title>
        <authorList>
            <consortium name="The Broad Institute Genomics Platform"/>
            <consortium name="The Broad Institute Genome Sequencing Center for Infectious Disease"/>
            <person name="Earl A."/>
            <person name="Russ C."/>
            <person name="Gilmore M."/>
            <person name="Surin D."/>
            <person name="Walker B."/>
            <person name="Young S."/>
            <person name="Zeng Q."/>
            <person name="Gargeya S."/>
            <person name="Fitzgerald M."/>
            <person name="Haas B."/>
            <person name="Abouelleil A."/>
            <person name="Allen A.W."/>
            <person name="Alvarado L."/>
            <person name="Arachchi H.M."/>
            <person name="Berlin A.M."/>
            <person name="Chapman S.B."/>
            <person name="Gainer-Dewar J."/>
            <person name="Goldberg J."/>
            <person name="Griggs A."/>
            <person name="Gujja S."/>
            <person name="Hansen M."/>
            <person name="Howarth C."/>
            <person name="Imamovic A."/>
            <person name="Ireland A."/>
            <person name="Larimer J."/>
            <person name="McCowan C."/>
            <person name="Murphy C."/>
            <person name="Pearson M."/>
            <person name="Poon T.W."/>
            <person name="Priest M."/>
            <person name="Roberts A."/>
            <person name="Saif S."/>
            <person name="Shea T."/>
            <person name="Sisk P."/>
            <person name="Sykes S."/>
            <person name="Wortman J."/>
            <person name="Nusbaum C."/>
            <person name="Birren B."/>
        </authorList>
    </citation>
    <scope>NUCLEOTIDE SEQUENCE [LARGE SCALE GENOMIC DNA]</scope>
    <source>
        <strain evidence="5 7">ATCC BAA-350</strain>
    </source>
</reference>
<dbReference type="Gene3D" id="1.10.10.10">
    <property type="entry name" value="Winged helix-like DNA-binding domain superfamily/Winged helix DNA-binding domain"/>
    <property type="match status" value="1"/>
</dbReference>
<dbReference type="PANTHER" id="PTHR18964:SF149">
    <property type="entry name" value="BIFUNCTIONAL UDP-N-ACETYLGLUCOSAMINE 2-EPIMERASE_N-ACETYLMANNOSAMINE KINASE"/>
    <property type="match status" value="1"/>
</dbReference>
<dbReference type="SUPFAM" id="SSF46785">
    <property type="entry name" value="Winged helix' DNA-binding domain"/>
    <property type="match status" value="1"/>
</dbReference>
<keyword evidence="7" id="KW-1185">Reference proteome</keyword>
<dbReference type="Gene3D" id="3.30.420.40">
    <property type="match status" value="2"/>
</dbReference>
<evidence type="ECO:0000313" key="7">
    <source>
        <dbReference type="Proteomes" id="UP000014160"/>
    </source>
</evidence>
<dbReference type="CDD" id="cd23763">
    <property type="entry name" value="ASKHA_ATPase_ROK"/>
    <property type="match status" value="1"/>
</dbReference>
<dbReference type="AlphaFoldDB" id="R2XLM4"/>
<keyword evidence="3" id="KW-0119">Carbohydrate metabolism</keyword>
<evidence type="ECO:0008006" key="8">
    <source>
        <dbReference type="Google" id="ProtNLM"/>
    </source>
</evidence>
<keyword evidence="3" id="KW-0859">Xylose metabolism</keyword>
<evidence type="ECO:0000313" key="4">
    <source>
        <dbReference type="EMBL" id="EOI55438.1"/>
    </source>
</evidence>
<gene>
    <name evidence="5" type="ORF">I592_01320</name>
    <name evidence="4" type="ORF">UKC_02646</name>
</gene>
<comment type="function">
    <text evidence="1">Transcriptional repressor of xylose-utilizing enzymes.</text>
</comment>
<comment type="caution">
    <text evidence="4">The sequence shown here is derived from an EMBL/GenBank/DDBJ whole genome shotgun (WGS) entry which is preliminary data.</text>
</comment>
<dbReference type="InterPro" id="IPR043129">
    <property type="entry name" value="ATPase_NBD"/>
</dbReference>
<dbReference type="eggNOG" id="COG1940">
    <property type="taxonomic scope" value="Bacteria"/>
</dbReference>
<dbReference type="HOGENOM" id="CLU_036604_13_5_9"/>
<organism evidence="4 6">
    <name type="scientific">Enterococcus gilvus ATCC BAA-350</name>
    <dbReference type="NCBI Taxonomy" id="1158614"/>
    <lineage>
        <taxon>Bacteria</taxon>
        <taxon>Bacillati</taxon>
        <taxon>Bacillota</taxon>
        <taxon>Bacilli</taxon>
        <taxon>Lactobacillales</taxon>
        <taxon>Enterococcaceae</taxon>
        <taxon>Enterococcus</taxon>
    </lineage>
</organism>
<dbReference type="Proteomes" id="UP000014160">
    <property type="component" value="Unassembled WGS sequence"/>
</dbReference>
<dbReference type="PROSITE" id="PS01125">
    <property type="entry name" value="ROK"/>
    <property type="match status" value="1"/>
</dbReference>
<dbReference type="SUPFAM" id="SSF53067">
    <property type="entry name" value="Actin-like ATPase domain"/>
    <property type="match status" value="1"/>
</dbReference>
<dbReference type="eggNOG" id="COG1846">
    <property type="taxonomic scope" value="Bacteria"/>
</dbReference>
<dbReference type="InterPro" id="IPR000600">
    <property type="entry name" value="ROK"/>
</dbReference>
<comment type="similarity">
    <text evidence="2">Belongs to the ROK (NagC/XylR) family.</text>
</comment>
<evidence type="ECO:0000256" key="3">
    <source>
        <dbReference type="ARBA" id="ARBA00022629"/>
    </source>
</evidence>
<dbReference type="PANTHER" id="PTHR18964">
    <property type="entry name" value="ROK (REPRESSOR, ORF, KINASE) FAMILY"/>
    <property type="match status" value="1"/>
</dbReference>
<dbReference type="EMBL" id="AJDQ01000008">
    <property type="protein sequence ID" value="EOI55438.1"/>
    <property type="molecule type" value="Genomic_DNA"/>
</dbReference>
<dbReference type="Pfam" id="PF00480">
    <property type="entry name" value="ROK"/>
    <property type="match status" value="1"/>
</dbReference>